<dbReference type="AlphaFoldDB" id="A0A841YNT0"/>
<evidence type="ECO:0000313" key="1">
    <source>
        <dbReference type="EMBL" id="MBC1402121.1"/>
    </source>
</evidence>
<protein>
    <submittedName>
        <fullName evidence="1">Uncharacterized protein</fullName>
    </submittedName>
</protein>
<evidence type="ECO:0000313" key="3">
    <source>
        <dbReference type="Proteomes" id="UP000544413"/>
    </source>
</evidence>
<gene>
    <name evidence="1" type="ORF">HB836_11080</name>
    <name evidence="2" type="ORF">HB904_16875</name>
</gene>
<dbReference type="RefSeq" id="WP_185406280.1">
    <property type="nucleotide sequence ID" value="NZ_JAARPT010000006.1"/>
</dbReference>
<evidence type="ECO:0000313" key="2">
    <source>
        <dbReference type="EMBL" id="MBC1617853.1"/>
    </source>
</evidence>
<sequence length="197" mass="22587">MVNWALPEPEDMLLKVGVIRVSHSQKILCYRDPAGVYFHNHINMNDSTLEGMRIELPDAKKVALPNIVATNIRDFFEKNSNLNSNKGEALNRLLQRNYNLYNEESATKEQKEIFTFIQENLTEYCRVVLGDYEVEKTEMDCAVELFMDLRNDYTSPLTAVKIAGESLPIEQHIEFIKRIAGDLELVNLSEVVSDDSN</sequence>
<dbReference type="EMBL" id="JAARPT010000006">
    <property type="protein sequence ID" value="MBC1402121.1"/>
    <property type="molecule type" value="Genomic_DNA"/>
</dbReference>
<evidence type="ECO:0000313" key="4">
    <source>
        <dbReference type="Proteomes" id="UP000574104"/>
    </source>
</evidence>
<reference evidence="3 4" key="1">
    <citation type="submission" date="2020-03" db="EMBL/GenBank/DDBJ databases">
        <title>Soil Listeria distribution.</title>
        <authorList>
            <person name="Liao J."/>
            <person name="Wiedmann M."/>
        </authorList>
    </citation>
    <scope>NUCLEOTIDE SEQUENCE [LARGE SCALE GENOMIC DNA]</scope>
    <source>
        <strain evidence="2 4">FSL L7-1299</strain>
        <strain evidence="1 3">FSL L7-1658</strain>
    </source>
</reference>
<dbReference type="EMBL" id="JAARSH010000015">
    <property type="protein sequence ID" value="MBC1617853.1"/>
    <property type="molecule type" value="Genomic_DNA"/>
</dbReference>
<organism evidence="1 3">
    <name type="scientific">Listeria booriae</name>
    <dbReference type="NCBI Taxonomy" id="1552123"/>
    <lineage>
        <taxon>Bacteria</taxon>
        <taxon>Bacillati</taxon>
        <taxon>Bacillota</taxon>
        <taxon>Bacilli</taxon>
        <taxon>Bacillales</taxon>
        <taxon>Listeriaceae</taxon>
        <taxon>Listeria</taxon>
    </lineage>
</organism>
<proteinExistence type="predicted"/>
<name>A0A841YNT0_9LIST</name>
<comment type="caution">
    <text evidence="1">The sequence shown here is derived from an EMBL/GenBank/DDBJ whole genome shotgun (WGS) entry which is preliminary data.</text>
</comment>
<dbReference type="Proteomes" id="UP000574104">
    <property type="component" value="Unassembled WGS sequence"/>
</dbReference>
<dbReference type="Proteomes" id="UP000544413">
    <property type="component" value="Unassembled WGS sequence"/>
</dbReference>
<accession>A0A841YNT0</accession>